<keyword evidence="4 6" id="KW-1133">Transmembrane helix</keyword>
<keyword evidence="2" id="KW-1003">Cell membrane</keyword>
<dbReference type="OrthoDB" id="3396203at2"/>
<evidence type="ECO:0000256" key="5">
    <source>
        <dbReference type="ARBA" id="ARBA00023136"/>
    </source>
</evidence>
<evidence type="ECO:0000313" key="9">
    <source>
        <dbReference type="Proteomes" id="UP000274391"/>
    </source>
</evidence>
<feature type="transmembrane region" description="Helical" evidence="6">
    <location>
        <begin position="31"/>
        <end position="52"/>
    </location>
</feature>
<dbReference type="GO" id="GO:0005886">
    <property type="term" value="C:plasma membrane"/>
    <property type="evidence" value="ECO:0007669"/>
    <property type="project" value="UniProtKB-SubCell"/>
</dbReference>
<evidence type="ECO:0000256" key="4">
    <source>
        <dbReference type="ARBA" id="ARBA00022989"/>
    </source>
</evidence>
<organism evidence="8 9">
    <name type="scientific">Gulosibacter macacae</name>
    <dbReference type="NCBI Taxonomy" id="2488791"/>
    <lineage>
        <taxon>Bacteria</taxon>
        <taxon>Bacillati</taxon>
        <taxon>Actinomycetota</taxon>
        <taxon>Actinomycetes</taxon>
        <taxon>Micrococcales</taxon>
        <taxon>Microbacteriaceae</taxon>
        <taxon>Gulosibacter</taxon>
    </lineage>
</organism>
<reference evidence="8 9" key="1">
    <citation type="submission" date="2018-11" db="EMBL/GenBank/DDBJ databases">
        <title>YIM 102482-1 draft genome.</title>
        <authorList>
            <person name="Li G."/>
            <person name="Jiang Y."/>
        </authorList>
    </citation>
    <scope>NUCLEOTIDE SEQUENCE [LARGE SCALE GENOMIC DNA]</scope>
    <source>
        <strain evidence="8 9">YIM 102482-1</strain>
    </source>
</reference>
<gene>
    <name evidence="8" type="ORF">EG850_06415</name>
</gene>
<dbReference type="Proteomes" id="UP000274391">
    <property type="component" value="Unassembled WGS sequence"/>
</dbReference>
<evidence type="ECO:0000256" key="1">
    <source>
        <dbReference type="ARBA" id="ARBA00004651"/>
    </source>
</evidence>
<keyword evidence="9" id="KW-1185">Reference proteome</keyword>
<name>A0A3P3VWF5_9MICO</name>
<keyword evidence="5 6" id="KW-0472">Membrane</keyword>
<dbReference type="AlphaFoldDB" id="A0A3P3VWF5"/>
<feature type="transmembrane region" description="Helical" evidence="6">
    <location>
        <begin position="152"/>
        <end position="174"/>
    </location>
</feature>
<comment type="caution">
    <text evidence="8">The sequence shown here is derived from an EMBL/GenBank/DDBJ whole genome shotgun (WGS) entry which is preliminary data.</text>
</comment>
<feature type="transmembrane region" description="Helical" evidence="6">
    <location>
        <begin position="64"/>
        <end position="89"/>
    </location>
</feature>
<dbReference type="PANTHER" id="PTHR40077:SF1">
    <property type="entry name" value="MEMBRANE PROTEIN"/>
    <property type="match status" value="1"/>
</dbReference>
<protein>
    <submittedName>
        <fullName evidence="8">DUF3817 domain-containing protein</fullName>
    </submittedName>
</protein>
<evidence type="ECO:0000259" key="7">
    <source>
        <dbReference type="Pfam" id="PF12823"/>
    </source>
</evidence>
<accession>A0A3P3VWF5</accession>
<evidence type="ECO:0000256" key="6">
    <source>
        <dbReference type="SAM" id="Phobius"/>
    </source>
</evidence>
<dbReference type="Pfam" id="PF12823">
    <property type="entry name" value="DUF3817"/>
    <property type="match status" value="1"/>
</dbReference>
<sequence>MRNRAAPATKCERLYARSTPTRVDRVTPSRLLRIISVVEACTWAALLFGMAAKYGFAPELGDTLVAFAGSAHGVAFIAYLFFGLVIAVAGRWPWHVMLLGGLSAIPPFATLLFDWWVERRGLVPASWHDDSPRAWREAPVLAKLRGVVDWTFAHPITLICIGIAAFLFILTPAIGR</sequence>
<keyword evidence="3 6" id="KW-0812">Transmembrane</keyword>
<dbReference type="InterPro" id="IPR023845">
    <property type="entry name" value="DUF3817_TM"/>
</dbReference>
<evidence type="ECO:0000256" key="3">
    <source>
        <dbReference type="ARBA" id="ARBA00022692"/>
    </source>
</evidence>
<feature type="domain" description="DUF3817" evidence="7">
    <location>
        <begin position="30"/>
        <end position="119"/>
    </location>
</feature>
<proteinExistence type="predicted"/>
<evidence type="ECO:0000256" key="2">
    <source>
        <dbReference type="ARBA" id="ARBA00022475"/>
    </source>
</evidence>
<comment type="subcellular location">
    <subcellularLocation>
        <location evidence="1">Cell membrane</location>
        <topology evidence="1">Multi-pass membrane protein</topology>
    </subcellularLocation>
</comment>
<dbReference type="NCBIfam" id="TIGR03954">
    <property type="entry name" value="integ_memb_HG"/>
    <property type="match status" value="1"/>
</dbReference>
<evidence type="ECO:0000313" key="8">
    <source>
        <dbReference type="EMBL" id="RRJ87030.1"/>
    </source>
</evidence>
<feature type="transmembrane region" description="Helical" evidence="6">
    <location>
        <begin position="96"/>
        <end position="117"/>
    </location>
</feature>
<dbReference type="PANTHER" id="PTHR40077">
    <property type="entry name" value="MEMBRANE PROTEIN-RELATED"/>
    <property type="match status" value="1"/>
</dbReference>
<dbReference type="EMBL" id="RQVS01000006">
    <property type="protein sequence ID" value="RRJ87030.1"/>
    <property type="molecule type" value="Genomic_DNA"/>
</dbReference>